<reference evidence="2" key="1">
    <citation type="submission" date="2014-08" db="EMBL/GenBank/DDBJ databases">
        <authorList>
            <person name="Senf B."/>
            <person name="Petzold A."/>
            <person name="Downie B.R."/>
            <person name="Koch P."/>
            <person name="Platzer M."/>
        </authorList>
    </citation>
    <scope>NUCLEOTIDE SEQUENCE [LARGE SCALE GENOMIC DNA]</scope>
    <source>
        <strain evidence="2">GRZ</strain>
    </source>
</reference>
<organism evidence="2 3">
    <name type="scientific">Nothobranchius furzeri</name>
    <name type="common">Turquoise killifish</name>
    <dbReference type="NCBI Taxonomy" id="105023"/>
    <lineage>
        <taxon>Eukaryota</taxon>
        <taxon>Metazoa</taxon>
        <taxon>Chordata</taxon>
        <taxon>Craniata</taxon>
        <taxon>Vertebrata</taxon>
        <taxon>Euteleostomi</taxon>
        <taxon>Actinopterygii</taxon>
        <taxon>Neopterygii</taxon>
        <taxon>Teleostei</taxon>
        <taxon>Neoteleostei</taxon>
        <taxon>Acanthomorphata</taxon>
        <taxon>Ovalentaria</taxon>
        <taxon>Atherinomorphae</taxon>
        <taxon>Cyprinodontiformes</taxon>
        <taxon>Nothobranchiidae</taxon>
        <taxon>Nothobranchius</taxon>
    </lineage>
</organism>
<reference evidence="2" key="3">
    <citation type="submission" date="2025-09" db="UniProtKB">
        <authorList>
            <consortium name="Ensembl"/>
        </authorList>
    </citation>
    <scope>IDENTIFICATION</scope>
</reference>
<protein>
    <submittedName>
        <fullName evidence="2">Meis homeobox 2</fullName>
    </submittedName>
</protein>
<evidence type="ECO:0000256" key="1">
    <source>
        <dbReference type="SAM" id="MobiDB-lite"/>
    </source>
</evidence>
<feature type="compositionally biased region" description="Low complexity" evidence="1">
    <location>
        <begin position="181"/>
        <end position="194"/>
    </location>
</feature>
<accession>A0A8C6VZC1</accession>
<sequence length="194" mass="20685">MPGAQNPSILKSPSSPSSSSASLHSPFHVPFSVMLCSVASCLLINSNWRFPSLSGESVSQGAAYSPEGQPMGSFVLDGQQHMGIRPAGLPVMPGEFVPQSSPMGMSMGPPTYPNLHQMPPHHRPPLHPYLPDHPHPHPTMLMHGGPSLHPGMTTSAQRPPLIPVLEDKAWTSMPNSKGNFATTTTAATTRNTLF</sequence>
<dbReference type="AlphaFoldDB" id="A0A8C6VZC1"/>
<dbReference type="Ensembl" id="ENSNFUT00015053640.1">
    <property type="protein sequence ID" value="ENSNFUP00015051432.1"/>
    <property type="gene ID" value="ENSNFUG00015024066.1"/>
</dbReference>
<proteinExistence type="predicted"/>
<name>A0A8C6VZC1_NOTFU</name>
<feature type="region of interest" description="Disordered" evidence="1">
    <location>
        <begin position="1"/>
        <end position="21"/>
    </location>
</feature>
<evidence type="ECO:0000313" key="3">
    <source>
        <dbReference type="Proteomes" id="UP000694548"/>
    </source>
</evidence>
<gene>
    <name evidence="2" type="primary">MEIS2</name>
    <name evidence="2" type="synonym">meis2a</name>
</gene>
<evidence type="ECO:0000313" key="2">
    <source>
        <dbReference type="Ensembl" id="ENSNFUP00015051432.1"/>
    </source>
</evidence>
<keyword evidence="3" id="KW-1185">Reference proteome</keyword>
<feature type="region of interest" description="Disordered" evidence="1">
    <location>
        <begin position="175"/>
        <end position="194"/>
    </location>
</feature>
<feature type="compositionally biased region" description="Low complexity" evidence="1">
    <location>
        <begin position="7"/>
        <end position="21"/>
    </location>
</feature>
<dbReference type="GeneTree" id="ENSGT00940000155643"/>
<reference evidence="2" key="2">
    <citation type="submission" date="2025-08" db="UniProtKB">
        <authorList>
            <consortium name="Ensembl"/>
        </authorList>
    </citation>
    <scope>IDENTIFICATION</scope>
</reference>
<dbReference type="Proteomes" id="UP000694548">
    <property type="component" value="Chromosome sgr16"/>
</dbReference>